<feature type="transmembrane region" description="Helical" evidence="11">
    <location>
        <begin position="405"/>
        <end position="422"/>
    </location>
</feature>
<comment type="caution">
    <text evidence="13">The sequence shown here is derived from an EMBL/GenBank/DDBJ whole genome shotgun (WGS) entry which is preliminary data.</text>
</comment>
<dbReference type="GO" id="GO:0006874">
    <property type="term" value="P:intracellular calcium ion homeostasis"/>
    <property type="evidence" value="ECO:0007669"/>
    <property type="project" value="TreeGrafter"/>
</dbReference>
<feature type="domain" description="Sodium/calcium exchanger membrane region" evidence="12">
    <location>
        <begin position="198"/>
        <end position="352"/>
    </location>
</feature>
<evidence type="ECO:0000256" key="6">
    <source>
        <dbReference type="ARBA" id="ARBA00022692"/>
    </source>
</evidence>
<dbReference type="InterPro" id="IPR004837">
    <property type="entry name" value="NaCa_Exmemb"/>
</dbReference>
<dbReference type="Pfam" id="PF01699">
    <property type="entry name" value="Na_Ca_ex"/>
    <property type="match status" value="2"/>
</dbReference>
<feature type="transmembrane region" description="Helical" evidence="11">
    <location>
        <begin position="370"/>
        <end position="393"/>
    </location>
</feature>
<dbReference type="Gene3D" id="1.20.1420.30">
    <property type="entry name" value="NCX, central ion-binding region"/>
    <property type="match status" value="1"/>
</dbReference>
<dbReference type="InterPro" id="IPR004713">
    <property type="entry name" value="CaH_exchang"/>
</dbReference>
<dbReference type="GO" id="GO:0012505">
    <property type="term" value="C:endomembrane system"/>
    <property type="evidence" value="ECO:0007669"/>
    <property type="project" value="UniProtKB-SubCell"/>
</dbReference>
<evidence type="ECO:0000256" key="2">
    <source>
        <dbReference type="ARBA" id="ARBA00008248"/>
    </source>
</evidence>
<dbReference type="NCBIfam" id="TIGR00378">
    <property type="entry name" value="cax"/>
    <property type="match status" value="1"/>
</dbReference>
<feature type="transmembrane region" description="Helical" evidence="11">
    <location>
        <begin position="176"/>
        <end position="209"/>
    </location>
</feature>
<evidence type="ECO:0000256" key="9">
    <source>
        <dbReference type="ARBA" id="ARBA00023065"/>
    </source>
</evidence>
<feature type="transmembrane region" description="Helical" evidence="11">
    <location>
        <begin position="328"/>
        <end position="350"/>
    </location>
</feature>
<feature type="transmembrane region" description="Helical" evidence="11">
    <location>
        <begin position="229"/>
        <end position="251"/>
    </location>
</feature>
<comment type="similarity">
    <text evidence="2">Belongs to the Ca(2+):cation antiporter (CaCA) (TC 2.A.19) family. Cation/proton exchanger (CAX) subfamily.</text>
</comment>
<comment type="function">
    <text evidence="11">Vacuolar cation/proton exchanger (CAX). Translocates Ca(2+) and other metal ions into vacuoles using the proton gradient formed by H(+)-ATPase and H(+)-pyrophosphatase.</text>
</comment>
<comment type="subcellular location">
    <subcellularLocation>
        <location evidence="1">Endomembrane system</location>
        <topology evidence="1">Multi-pass membrane protein</topology>
    </subcellularLocation>
    <subcellularLocation>
        <location evidence="11">Vacuole membrane</location>
    </subcellularLocation>
</comment>
<evidence type="ECO:0000256" key="7">
    <source>
        <dbReference type="ARBA" id="ARBA00022837"/>
    </source>
</evidence>
<sequence length="525" mass="56587">MTNAGQPGFSEEHTLREACTGAAAAATRAASAISRVSRLEEAQLRLEQKVILANALASNAIISCRKLMSDRFGYAHSRADSYLDGADSESEYQAQLLKAPLLQSGLAAGDVEAGSVTEDSAHEYPPPHMPVAAEDAEPEDRWLNLGCCRYKVAGEPGLLSPLHDILGTYEIVTSSWLYALFVFLPFAYAAGVLDWGPAAIFCLNFIGLIPQACLLGDVTEDLASRFGDVAGGLMNATFGNIIELALSMSLLRANKMEMVACSLLGSVLSNLLLVMGAAMFVGGMRYKVQDFNLLVNKVSRSLLFCASIVLVFPAIAKYVDAQDFPEPVVVKISHGLAILLIVVYLCYLLFQLKTHARMFIDEAGGAPTLSLVGSVSLLFAVSVSVTIASEYIADAIDGVSHAWHLHQTFIALIVLPMAGNASEHVTTVKLALKNRLDLALNISLGASLQIAIFVVPLVCLISWAMGRSFLLLFDLLTMAVLLCSVVLSYFLTADGFSNWLIGMLMMVTYVAMALPFFFRRVHDDP</sequence>
<dbReference type="GO" id="GO:0015369">
    <property type="term" value="F:calcium:proton antiporter activity"/>
    <property type="evidence" value="ECO:0007669"/>
    <property type="project" value="UniProtKB-UniRule"/>
</dbReference>
<dbReference type="Proteomes" id="UP001489004">
    <property type="component" value="Unassembled WGS sequence"/>
</dbReference>
<keyword evidence="8 11" id="KW-1133">Transmembrane helix</keyword>
<keyword evidence="5 11" id="KW-0109">Calcium transport</keyword>
<keyword evidence="3 11" id="KW-0813">Transport</keyword>
<accession>A0AAW1QF57</accession>
<dbReference type="InterPro" id="IPR004798">
    <property type="entry name" value="CAX-like"/>
</dbReference>
<keyword evidence="10 11" id="KW-0472">Membrane</keyword>
<evidence type="ECO:0000256" key="5">
    <source>
        <dbReference type="ARBA" id="ARBA00022568"/>
    </source>
</evidence>
<organism evidence="13 14">
    <name type="scientific">[Myrmecia] bisecta</name>
    <dbReference type="NCBI Taxonomy" id="41462"/>
    <lineage>
        <taxon>Eukaryota</taxon>
        <taxon>Viridiplantae</taxon>
        <taxon>Chlorophyta</taxon>
        <taxon>core chlorophytes</taxon>
        <taxon>Trebouxiophyceae</taxon>
        <taxon>Trebouxiales</taxon>
        <taxon>Trebouxiaceae</taxon>
        <taxon>Myrmecia</taxon>
    </lineage>
</organism>
<keyword evidence="14" id="KW-1185">Reference proteome</keyword>
<feature type="transmembrane region" description="Helical" evidence="11">
    <location>
        <begin position="496"/>
        <end position="518"/>
    </location>
</feature>
<dbReference type="PANTHER" id="PTHR31503:SF22">
    <property type="entry name" value="VACUOLAR CALCIUM ION TRANSPORTER"/>
    <property type="match status" value="1"/>
</dbReference>
<gene>
    <name evidence="13" type="ORF">WJX72_004425</name>
</gene>
<reference evidence="13 14" key="1">
    <citation type="journal article" date="2024" name="Nat. Commun.">
        <title>Phylogenomics reveals the evolutionary origins of lichenization in chlorophyte algae.</title>
        <authorList>
            <person name="Puginier C."/>
            <person name="Libourel C."/>
            <person name="Otte J."/>
            <person name="Skaloud P."/>
            <person name="Haon M."/>
            <person name="Grisel S."/>
            <person name="Petersen M."/>
            <person name="Berrin J.G."/>
            <person name="Delaux P.M."/>
            <person name="Dal Grande F."/>
            <person name="Keller J."/>
        </authorList>
    </citation>
    <scope>NUCLEOTIDE SEQUENCE [LARGE SCALE GENOMIC DNA]</scope>
    <source>
        <strain evidence="13 14">SAG 2043</strain>
    </source>
</reference>
<proteinExistence type="inferred from homology"/>
<keyword evidence="4 11" id="KW-0050">Antiport</keyword>
<dbReference type="InterPro" id="IPR044880">
    <property type="entry name" value="NCX_ion-bd_dom_sf"/>
</dbReference>
<keyword evidence="9 11" id="KW-0406">Ion transport</keyword>
<evidence type="ECO:0000259" key="12">
    <source>
        <dbReference type="Pfam" id="PF01699"/>
    </source>
</evidence>
<feature type="domain" description="Sodium/calcium exchanger membrane region" evidence="12">
    <location>
        <begin position="377"/>
        <end position="514"/>
    </location>
</feature>
<keyword evidence="7 11" id="KW-0106">Calcium</keyword>
<feature type="transmembrane region" description="Helical" evidence="11">
    <location>
        <begin position="470"/>
        <end position="490"/>
    </location>
</feature>
<protein>
    <recommendedName>
        <fullName evidence="11">Vacuolar cation/proton exchanger</fullName>
    </recommendedName>
</protein>
<keyword evidence="11" id="KW-0926">Vacuole</keyword>
<evidence type="ECO:0000256" key="11">
    <source>
        <dbReference type="RuleBase" id="RU365028"/>
    </source>
</evidence>
<feature type="transmembrane region" description="Helical" evidence="11">
    <location>
        <begin position="442"/>
        <end position="463"/>
    </location>
</feature>
<dbReference type="GO" id="GO:0005774">
    <property type="term" value="C:vacuolar membrane"/>
    <property type="evidence" value="ECO:0007669"/>
    <property type="project" value="UniProtKB-SubCell"/>
</dbReference>
<evidence type="ECO:0000313" key="14">
    <source>
        <dbReference type="Proteomes" id="UP001489004"/>
    </source>
</evidence>
<evidence type="ECO:0000256" key="4">
    <source>
        <dbReference type="ARBA" id="ARBA00022449"/>
    </source>
</evidence>
<keyword evidence="6 11" id="KW-0812">Transmembrane</keyword>
<name>A0AAW1QF57_9CHLO</name>
<dbReference type="PANTHER" id="PTHR31503">
    <property type="entry name" value="VACUOLAR CALCIUM ION TRANSPORTER"/>
    <property type="match status" value="1"/>
</dbReference>
<dbReference type="EMBL" id="JALJOR010000003">
    <property type="protein sequence ID" value="KAK9819958.1"/>
    <property type="molecule type" value="Genomic_DNA"/>
</dbReference>
<evidence type="ECO:0000256" key="1">
    <source>
        <dbReference type="ARBA" id="ARBA00004127"/>
    </source>
</evidence>
<evidence type="ECO:0000256" key="8">
    <source>
        <dbReference type="ARBA" id="ARBA00022989"/>
    </source>
</evidence>
<comment type="caution">
    <text evidence="11">Lacks conserved residue(s) required for the propagation of feature annotation.</text>
</comment>
<evidence type="ECO:0000256" key="3">
    <source>
        <dbReference type="ARBA" id="ARBA00022448"/>
    </source>
</evidence>
<evidence type="ECO:0000256" key="10">
    <source>
        <dbReference type="ARBA" id="ARBA00023136"/>
    </source>
</evidence>
<dbReference type="AlphaFoldDB" id="A0AAW1QF57"/>
<evidence type="ECO:0000313" key="13">
    <source>
        <dbReference type="EMBL" id="KAK9819958.1"/>
    </source>
</evidence>
<feature type="transmembrane region" description="Helical" evidence="11">
    <location>
        <begin position="263"/>
        <end position="286"/>
    </location>
</feature>